<dbReference type="EMBL" id="JAUJYO010000018">
    <property type="protein sequence ID" value="KAK1290131.1"/>
    <property type="molecule type" value="Genomic_DNA"/>
</dbReference>
<evidence type="ECO:0000259" key="6">
    <source>
        <dbReference type="PROSITE" id="PS50894"/>
    </source>
</evidence>
<dbReference type="InterPro" id="IPR045871">
    <property type="entry name" value="AHP1-5/YPD1"/>
</dbReference>
<comment type="caution">
    <text evidence="7">The sequence shown here is derived from an EMBL/GenBank/DDBJ whole genome shotgun (WGS) entry which is preliminary data.</text>
</comment>
<dbReference type="Proteomes" id="UP001180020">
    <property type="component" value="Unassembled WGS sequence"/>
</dbReference>
<comment type="subcellular location">
    <subcellularLocation>
        <location evidence="5">Cytoplasm</location>
        <location evidence="5">Cytosol</location>
    </subcellularLocation>
    <subcellularLocation>
        <location evidence="5">Nucleus</location>
    </subcellularLocation>
</comment>
<evidence type="ECO:0000313" key="7">
    <source>
        <dbReference type="EMBL" id="KAK1290131.1"/>
    </source>
</evidence>
<dbReference type="GO" id="GO:0009736">
    <property type="term" value="P:cytokinin-activated signaling pathway"/>
    <property type="evidence" value="ECO:0007669"/>
    <property type="project" value="UniProtKB-KW"/>
</dbReference>
<keyword evidence="1 5" id="KW-0932">Cytokinin signaling pathway</keyword>
<dbReference type="GO" id="GO:0005634">
    <property type="term" value="C:nucleus"/>
    <property type="evidence" value="ECO:0007669"/>
    <property type="project" value="UniProtKB-SubCell"/>
</dbReference>
<dbReference type="PANTHER" id="PTHR28242">
    <property type="entry name" value="PHOSPHORELAY INTERMEDIATE PROTEIN YPD1"/>
    <property type="match status" value="1"/>
</dbReference>
<keyword evidence="8" id="KW-1185">Reference proteome</keyword>
<gene>
    <name evidence="7" type="primary">AHP4</name>
    <name evidence="7" type="ORF">QJS10_CPB18g01017</name>
</gene>
<dbReference type="FunFam" id="1.20.120.160:FF:000005">
    <property type="entry name" value="Histidine-containing phosphotransfer protein 4"/>
    <property type="match status" value="1"/>
</dbReference>
<sequence>MHKDTLNNIFAIISTGIRKGGSYNTTGRYMDNMQRQVANVRQDLFKQGYLDDQFLQLELLQDDVTPNFVEEVVASFFRDSPRLLSTIEHALQKSPLDFDRLDRFMHQFKGSSSSIGALRLKNESSLFREYCDECNVEGCLMSFQRVKREHAILRQKLDNYFQLLHQAGPA</sequence>
<name>A0AAV9CNR0_ACOCL</name>
<reference evidence="7" key="1">
    <citation type="journal article" date="2023" name="Nat. Commun.">
        <title>Diploid and tetraploid genomes of Acorus and the evolution of monocots.</title>
        <authorList>
            <person name="Ma L."/>
            <person name="Liu K.W."/>
            <person name="Li Z."/>
            <person name="Hsiao Y.Y."/>
            <person name="Qi Y."/>
            <person name="Fu T."/>
            <person name="Tang G.D."/>
            <person name="Zhang D."/>
            <person name="Sun W.H."/>
            <person name="Liu D.K."/>
            <person name="Li Y."/>
            <person name="Chen G.Z."/>
            <person name="Liu X.D."/>
            <person name="Liao X.Y."/>
            <person name="Jiang Y.T."/>
            <person name="Yu X."/>
            <person name="Hao Y."/>
            <person name="Huang J."/>
            <person name="Zhao X.W."/>
            <person name="Ke S."/>
            <person name="Chen Y.Y."/>
            <person name="Wu W.L."/>
            <person name="Hsu J.L."/>
            <person name="Lin Y.F."/>
            <person name="Huang M.D."/>
            <person name="Li C.Y."/>
            <person name="Huang L."/>
            <person name="Wang Z.W."/>
            <person name="Zhao X."/>
            <person name="Zhong W.Y."/>
            <person name="Peng D.H."/>
            <person name="Ahmad S."/>
            <person name="Lan S."/>
            <person name="Zhang J.S."/>
            <person name="Tsai W.C."/>
            <person name="Van de Peer Y."/>
            <person name="Liu Z.J."/>
        </authorList>
    </citation>
    <scope>NUCLEOTIDE SEQUENCE</scope>
    <source>
        <strain evidence="7">CP</strain>
    </source>
</reference>
<dbReference type="InterPro" id="IPR036641">
    <property type="entry name" value="HPT_dom_sf"/>
</dbReference>
<organism evidence="7 8">
    <name type="scientific">Acorus calamus</name>
    <name type="common">Sweet flag</name>
    <dbReference type="NCBI Taxonomy" id="4465"/>
    <lineage>
        <taxon>Eukaryota</taxon>
        <taxon>Viridiplantae</taxon>
        <taxon>Streptophyta</taxon>
        <taxon>Embryophyta</taxon>
        <taxon>Tracheophyta</taxon>
        <taxon>Spermatophyta</taxon>
        <taxon>Magnoliopsida</taxon>
        <taxon>Liliopsida</taxon>
        <taxon>Acoraceae</taxon>
        <taxon>Acorus</taxon>
    </lineage>
</organism>
<dbReference type="InterPro" id="IPR008207">
    <property type="entry name" value="Sig_transdc_His_kin_Hpt_dom"/>
</dbReference>
<protein>
    <recommendedName>
        <fullName evidence="5">Histidine-containing phosphotransfer protein</fullName>
    </recommendedName>
</protein>
<dbReference type="PROSITE" id="PS50894">
    <property type="entry name" value="HPT"/>
    <property type="match status" value="1"/>
</dbReference>
<evidence type="ECO:0000256" key="3">
    <source>
        <dbReference type="ARBA" id="ARBA00053560"/>
    </source>
</evidence>
<dbReference type="GO" id="GO:0009927">
    <property type="term" value="F:histidine phosphotransfer kinase activity"/>
    <property type="evidence" value="ECO:0007669"/>
    <property type="project" value="UniProtKB-UniRule"/>
</dbReference>
<dbReference type="Pfam" id="PF01627">
    <property type="entry name" value="Hpt"/>
    <property type="match status" value="1"/>
</dbReference>
<evidence type="ECO:0000313" key="8">
    <source>
        <dbReference type="Proteomes" id="UP001180020"/>
    </source>
</evidence>
<keyword evidence="4" id="KW-0597">Phosphoprotein</keyword>
<evidence type="ECO:0000256" key="2">
    <source>
        <dbReference type="ARBA" id="ARBA00023012"/>
    </source>
</evidence>
<dbReference type="GO" id="GO:0043424">
    <property type="term" value="F:protein histidine kinase binding"/>
    <property type="evidence" value="ECO:0007669"/>
    <property type="project" value="UniProtKB-UniRule"/>
</dbReference>
<evidence type="ECO:0000256" key="1">
    <source>
        <dbReference type="ARBA" id="ARBA00022864"/>
    </source>
</evidence>
<accession>A0AAV9CNR0</accession>
<dbReference type="SUPFAM" id="SSF47226">
    <property type="entry name" value="Histidine-containing phosphotransfer domain, HPT domain"/>
    <property type="match status" value="1"/>
</dbReference>
<dbReference type="PANTHER" id="PTHR28242:SF43">
    <property type="entry name" value="HISTIDINE-CONTAINING PHOSPHOTRANSFER PROTEIN 4"/>
    <property type="match status" value="1"/>
</dbReference>
<proteinExistence type="predicted"/>
<feature type="modified residue" description="Phosphohistidine" evidence="4">
    <location>
        <position position="106"/>
    </location>
</feature>
<reference evidence="7" key="2">
    <citation type="submission" date="2023-06" db="EMBL/GenBank/DDBJ databases">
        <authorList>
            <person name="Ma L."/>
            <person name="Liu K.-W."/>
            <person name="Li Z."/>
            <person name="Hsiao Y.-Y."/>
            <person name="Qi Y."/>
            <person name="Fu T."/>
            <person name="Tang G."/>
            <person name="Zhang D."/>
            <person name="Sun W.-H."/>
            <person name="Liu D.-K."/>
            <person name="Li Y."/>
            <person name="Chen G.-Z."/>
            <person name="Liu X.-D."/>
            <person name="Liao X.-Y."/>
            <person name="Jiang Y.-T."/>
            <person name="Yu X."/>
            <person name="Hao Y."/>
            <person name="Huang J."/>
            <person name="Zhao X.-W."/>
            <person name="Ke S."/>
            <person name="Chen Y.-Y."/>
            <person name="Wu W.-L."/>
            <person name="Hsu J.-L."/>
            <person name="Lin Y.-F."/>
            <person name="Huang M.-D."/>
            <person name="Li C.-Y."/>
            <person name="Huang L."/>
            <person name="Wang Z.-W."/>
            <person name="Zhao X."/>
            <person name="Zhong W.-Y."/>
            <person name="Peng D.-H."/>
            <person name="Ahmad S."/>
            <person name="Lan S."/>
            <person name="Zhang J.-S."/>
            <person name="Tsai W.-C."/>
            <person name="Van De Peer Y."/>
            <person name="Liu Z.-J."/>
        </authorList>
    </citation>
    <scope>NUCLEOTIDE SEQUENCE</scope>
    <source>
        <strain evidence="7">CP</strain>
        <tissue evidence="7">Leaves</tissue>
    </source>
</reference>
<comment type="function">
    <text evidence="5">Functions as a two-component phosphorelay mediators between cytokinin sensor histidine kinases and response regulators (B-type ARRs). Plays an important role in propagating cytokinin signal transduction.</text>
</comment>
<feature type="domain" description="HPt" evidence="6">
    <location>
        <begin position="65"/>
        <end position="167"/>
    </location>
</feature>
<evidence type="ECO:0000256" key="4">
    <source>
        <dbReference type="PROSITE-ProRule" id="PRU00110"/>
    </source>
</evidence>
<evidence type="ECO:0000256" key="5">
    <source>
        <dbReference type="RuleBase" id="RU369004"/>
    </source>
</evidence>
<comment type="domain">
    <text evidence="5">Histidine-containing phosphotransfer domain (HPt) contains an active histidine that mediates the phosphotransfer.</text>
</comment>
<dbReference type="AlphaFoldDB" id="A0AAV9CNR0"/>
<dbReference type="GO" id="GO:0005829">
    <property type="term" value="C:cytosol"/>
    <property type="evidence" value="ECO:0007669"/>
    <property type="project" value="UniProtKB-SubCell"/>
</dbReference>
<comment type="function">
    <text evidence="3">Functions as a two-component phosphorelay mediator between cytokinin sensor histidine kinases and response regulators (B-type ARRs). Plays an important role in propagating cytokinin signal transduction.</text>
</comment>
<dbReference type="Gene3D" id="1.20.120.160">
    <property type="entry name" value="HPT domain"/>
    <property type="match status" value="1"/>
</dbReference>
<dbReference type="GO" id="GO:0000160">
    <property type="term" value="P:phosphorelay signal transduction system"/>
    <property type="evidence" value="ECO:0007669"/>
    <property type="project" value="UniProtKB-UniRule"/>
</dbReference>
<keyword evidence="2 5" id="KW-0902">Two-component regulatory system</keyword>